<sequence length="217" mass="23519">MAEMDWPETLVLNNVFWLIYSCKPTSSEQKVIDLGVAKISAKNPDAQGDLPFILQPELDDVEDIEEDLPDLPALDPPLAPGMGGSVASQTSFKSAKLAFTSAASPAVDELEEPMGYANSQTDQAKQAFLQTENCPSSTAPPTVMRREEGEEDSKQVPASLPENTKKADVKGPLSVRLRVNKRPKSLASPSPQKGAKVKKCGAKGKADLQVVKKRTWW</sequence>
<organism evidence="3">
    <name type="scientific">Melampsora larici-populina (strain 98AG31 / pathotype 3-4-7)</name>
    <name type="common">Poplar leaf rust fungus</name>
    <dbReference type="NCBI Taxonomy" id="747676"/>
    <lineage>
        <taxon>Eukaryota</taxon>
        <taxon>Fungi</taxon>
        <taxon>Dikarya</taxon>
        <taxon>Basidiomycota</taxon>
        <taxon>Pucciniomycotina</taxon>
        <taxon>Pucciniomycetes</taxon>
        <taxon>Pucciniales</taxon>
        <taxon>Melampsoraceae</taxon>
        <taxon>Melampsora</taxon>
    </lineage>
</organism>
<dbReference type="KEGG" id="mlr:MELLADRAFT_66879"/>
<feature type="compositionally biased region" description="Basic and acidic residues" evidence="1">
    <location>
        <begin position="144"/>
        <end position="154"/>
    </location>
</feature>
<feature type="region of interest" description="Disordered" evidence="1">
    <location>
        <begin position="131"/>
        <end position="205"/>
    </location>
</feature>
<evidence type="ECO:0000256" key="1">
    <source>
        <dbReference type="SAM" id="MobiDB-lite"/>
    </source>
</evidence>
<name>F4S0Y8_MELLP</name>
<feature type="compositionally biased region" description="Polar residues" evidence="1">
    <location>
        <begin position="131"/>
        <end position="140"/>
    </location>
</feature>
<reference evidence="3" key="1">
    <citation type="journal article" date="2011" name="Proc. Natl. Acad. Sci. U.S.A.">
        <title>Obligate biotrophy features unraveled by the genomic analysis of rust fungi.</title>
        <authorList>
            <person name="Duplessis S."/>
            <person name="Cuomo C.A."/>
            <person name="Lin Y.-C."/>
            <person name="Aerts A."/>
            <person name="Tisserant E."/>
            <person name="Veneault-Fourrey C."/>
            <person name="Joly D.L."/>
            <person name="Hacquard S."/>
            <person name="Amselem J."/>
            <person name="Cantarel B.L."/>
            <person name="Chiu R."/>
            <person name="Coutinho P.M."/>
            <person name="Feau N."/>
            <person name="Field M."/>
            <person name="Frey P."/>
            <person name="Gelhaye E."/>
            <person name="Goldberg J."/>
            <person name="Grabherr M.G."/>
            <person name="Kodira C.D."/>
            <person name="Kohler A."/>
            <person name="Kuees U."/>
            <person name="Lindquist E.A."/>
            <person name="Lucas S.M."/>
            <person name="Mago R."/>
            <person name="Mauceli E."/>
            <person name="Morin E."/>
            <person name="Murat C."/>
            <person name="Pangilinan J.L."/>
            <person name="Park R."/>
            <person name="Pearson M."/>
            <person name="Quesneville H."/>
            <person name="Rouhier N."/>
            <person name="Sakthikumar S."/>
            <person name="Salamov A.A."/>
            <person name="Schmutz J."/>
            <person name="Selles B."/>
            <person name="Shapiro H."/>
            <person name="Tanguay P."/>
            <person name="Tuskan G.A."/>
            <person name="Henrissat B."/>
            <person name="Van de Peer Y."/>
            <person name="Rouze P."/>
            <person name="Ellis J.G."/>
            <person name="Dodds P.N."/>
            <person name="Schein J.E."/>
            <person name="Zhong S."/>
            <person name="Hamelin R.C."/>
            <person name="Grigoriev I.V."/>
            <person name="Szabo L.J."/>
            <person name="Martin F."/>
        </authorList>
    </citation>
    <scope>NUCLEOTIDE SEQUENCE [LARGE SCALE GENOMIC DNA]</scope>
    <source>
        <strain evidence="3">98AG31 / pathotype 3-4-7</strain>
    </source>
</reference>
<dbReference type="HOGENOM" id="CLU_078020_0_0_1"/>
<keyword evidence="3" id="KW-1185">Reference proteome</keyword>
<gene>
    <name evidence="2" type="ORF">MELLADRAFT_66879</name>
</gene>
<dbReference type="Proteomes" id="UP000001072">
    <property type="component" value="Unassembled WGS sequence"/>
</dbReference>
<dbReference type="AlphaFoldDB" id="F4S0Y8"/>
<protein>
    <submittedName>
        <fullName evidence="2">Uncharacterized protein</fullName>
    </submittedName>
</protein>
<accession>F4S0Y8</accession>
<dbReference type="VEuPathDB" id="FungiDB:MELLADRAFT_66879"/>
<evidence type="ECO:0000313" key="2">
    <source>
        <dbReference type="EMBL" id="EGG01673.1"/>
    </source>
</evidence>
<dbReference type="RefSeq" id="XP_007415018.1">
    <property type="nucleotide sequence ID" value="XM_007414956.1"/>
</dbReference>
<evidence type="ECO:0000313" key="3">
    <source>
        <dbReference type="Proteomes" id="UP000001072"/>
    </source>
</evidence>
<dbReference type="InParanoid" id="F4S0Y8"/>
<dbReference type="EMBL" id="GL883136">
    <property type="protein sequence ID" value="EGG01673.1"/>
    <property type="molecule type" value="Genomic_DNA"/>
</dbReference>
<dbReference type="GeneID" id="18930721"/>
<proteinExistence type="predicted"/>